<keyword evidence="1" id="KW-0677">Repeat</keyword>
<evidence type="ECO:0000313" key="5">
    <source>
        <dbReference type="EMBL" id="KAG2447797.1"/>
    </source>
</evidence>
<feature type="repeat" description="ANK" evidence="3">
    <location>
        <begin position="126"/>
        <end position="150"/>
    </location>
</feature>
<dbReference type="EMBL" id="JAEHOD010000020">
    <property type="protein sequence ID" value="KAG2447797.1"/>
    <property type="molecule type" value="Genomic_DNA"/>
</dbReference>
<dbReference type="Pfam" id="PF12796">
    <property type="entry name" value="Ank_2"/>
    <property type="match status" value="1"/>
</dbReference>
<keyword evidence="2 3" id="KW-0040">ANK repeat</keyword>
<dbReference type="AlphaFoldDB" id="A0A835WI45"/>
<dbReference type="PROSITE" id="PS50088">
    <property type="entry name" value="ANK_REPEAT"/>
    <property type="match status" value="3"/>
</dbReference>
<sequence length="215" mass="22683">MADEHAEHAVEGAEGEPEVPPNMTDEELQWLREQLKAAALEAGVEGEGGEDWEDPSGGELSALLQAVEDGDAARVAEVLKDFKADINTAGPDGDTALHLACLYGHEDCVRALLAGGADANAVNKEDGSTALHDAAAGGYLEICELILEKGDAKKLISRFDEDGESALHTAARGNHLDVVKFLIARGADPNAQNGYGNKPVDEADEQPVIDYLKSL</sequence>
<dbReference type="PANTHER" id="PTHR24126:SF14">
    <property type="entry name" value="ANK_REP_REGION DOMAIN-CONTAINING PROTEIN"/>
    <property type="match status" value="1"/>
</dbReference>
<proteinExistence type="predicted"/>
<dbReference type="SUPFAM" id="SSF48403">
    <property type="entry name" value="Ankyrin repeat"/>
    <property type="match status" value="1"/>
</dbReference>
<organism evidence="5 6">
    <name type="scientific">Chlamydomonas schloesseri</name>
    <dbReference type="NCBI Taxonomy" id="2026947"/>
    <lineage>
        <taxon>Eukaryota</taxon>
        <taxon>Viridiplantae</taxon>
        <taxon>Chlorophyta</taxon>
        <taxon>core chlorophytes</taxon>
        <taxon>Chlorophyceae</taxon>
        <taxon>CS clade</taxon>
        <taxon>Chlamydomonadales</taxon>
        <taxon>Chlamydomonadaceae</taxon>
        <taxon>Chlamydomonas</taxon>
    </lineage>
</organism>
<feature type="compositionally biased region" description="Basic and acidic residues" evidence="4">
    <location>
        <begin position="1"/>
        <end position="11"/>
    </location>
</feature>
<keyword evidence="6" id="KW-1185">Reference proteome</keyword>
<dbReference type="SMART" id="SM00248">
    <property type="entry name" value="ANK"/>
    <property type="match status" value="4"/>
</dbReference>
<comment type="caution">
    <text evidence="5">The sequence shown here is derived from an EMBL/GenBank/DDBJ whole genome shotgun (WGS) entry which is preliminary data.</text>
</comment>
<evidence type="ECO:0000256" key="4">
    <source>
        <dbReference type="SAM" id="MobiDB-lite"/>
    </source>
</evidence>
<feature type="repeat" description="ANK" evidence="3">
    <location>
        <begin position="162"/>
        <end position="194"/>
    </location>
</feature>
<evidence type="ECO:0000256" key="2">
    <source>
        <dbReference type="ARBA" id="ARBA00023043"/>
    </source>
</evidence>
<dbReference type="Gene3D" id="1.25.40.20">
    <property type="entry name" value="Ankyrin repeat-containing domain"/>
    <property type="match status" value="2"/>
</dbReference>
<name>A0A835WI45_9CHLO</name>
<dbReference type="InterPro" id="IPR002110">
    <property type="entry name" value="Ankyrin_rpt"/>
</dbReference>
<dbReference type="OrthoDB" id="509238at2759"/>
<evidence type="ECO:0000256" key="3">
    <source>
        <dbReference type="PROSITE-ProRule" id="PRU00023"/>
    </source>
</evidence>
<feature type="region of interest" description="Disordered" evidence="4">
    <location>
        <begin position="1"/>
        <end position="22"/>
    </location>
</feature>
<gene>
    <name evidence="5" type="ORF">HYH02_007254</name>
</gene>
<evidence type="ECO:0000256" key="1">
    <source>
        <dbReference type="ARBA" id="ARBA00022737"/>
    </source>
</evidence>
<dbReference type="Proteomes" id="UP000613740">
    <property type="component" value="Unassembled WGS sequence"/>
</dbReference>
<reference evidence="5" key="1">
    <citation type="journal article" date="2020" name="bioRxiv">
        <title>Comparative genomics of Chlamydomonas.</title>
        <authorList>
            <person name="Craig R.J."/>
            <person name="Hasan A.R."/>
            <person name="Ness R.W."/>
            <person name="Keightley P.D."/>
        </authorList>
    </citation>
    <scope>NUCLEOTIDE SEQUENCE</scope>
    <source>
        <strain evidence="5">CCAP 11/173</strain>
    </source>
</reference>
<dbReference type="PRINTS" id="PR01415">
    <property type="entry name" value="ANKYRIN"/>
</dbReference>
<dbReference type="PROSITE" id="PS50297">
    <property type="entry name" value="ANK_REP_REGION"/>
    <property type="match status" value="3"/>
</dbReference>
<dbReference type="Pfam" id="PF13857">
    <property type="entry name" value="Ank_5"/>
    <property type="match status" value="1"/>
</dbReference>
<feature type="repeat" description="ANK" evidence="3">
    <location>
        <begin position="92"/>
        <end position="124"/>
    </location>
</feature>
<dbReference type="PANTHER" id="PTHR24126">
    <property type="entry name" value="ANKYRIN REPEAT, PH AND SEC7 DOMAIN CONTAINING PROTEIN SECG-RELATED"/>
    <property type="match status" value="1"/>
</dbReference>
<protein>
    <submittedName>
        <fullName evidence="5">Uncharacterized protein</fullName>
    </submittedName>
</protein>
<evidence type="ECO:0000313" key="6">
    <source>
        <dbReference type="Proteomes" id="UP000613740"/>
    </source>
</evidence>
<dbReference type="InterPro" id="IPR036770">
    <property type="entry name" value="Ankyrin_rpt-contain_sf"/>
</dbReference>
<accession>A0A835WI45</accession>